<dbReference type="AlphaFoldDB" id="A0AAE0BP06"/>
<accession>A0AAE0BP06</accession>
<name>A0AAE0BP06_9CHLO</name>
<proteinExistence type="predicted"/>
<evidence type="ECO:0000313" key="2">
    <source>
        <dbReference type="Proteomes" id="UP001190700"/>
    </source>
</evidence>
<comment type="caution">
    <text evidence="1">The sequence shown here is derived from an EMBL/GenBank/DDBJ whole genome shotgun (WGS) entry which is preliminary data.</text>
</comment>
<protein>
    <submittedName>
        <fullName evidence="1">Uncharacterized protein</fullName>
    </submittedName>
</protein>
<keyword evidence="2" id="KW-1185">Reference proteome</keyword>
<gene>
    <name evidence="1" type="ORF">CYMTET_50002</name>
</gene>
<dbReference type="EMBL" id="LGRX02033731">
    <property type="protein sequence ID" value="KAK3240146.1"/>
    <property type="molecule type" value="Genomic_DNA"/>
</dbReference>
<evidence type="ECO:0000313" key="1">
    <source>
        <dbReference type="EMBL" id="KAK3240146.1"/>
    </source>
</evidence>
<reference evidence="1 2" key="1">
    <citation type="journal article" date="2015" name="Genome Biol. Evol.">
        <title>Comparative Genomics of a Bacterivorous Green Alga Reveals Evolutionary Causalities and Consequences of Phago-Mixotrophic Mode of Nutrition.</title>
        <authorList>
            <person name="Burns J.A."/>
            <person name="Paasch A."/>
            <person name="Narechania A."/>
            <person name="Kim E."/>
        </authorList>
    </citation>
    <scope>NUCLEOTIDE SEQUENCE [LARGE SCALE GENOMIC DNA]</scope>
    <source>
        <strain evidence="1 2">PLY_AMNH</strain>
    </source>
</reference>
<dbReference type="Proteomes" id="UP001190700">
    <property type="component" value="Unassembled WGS sequence"/>
</dbReference>
<sequence length="67" mass="7457">MFATPIVAMSDGRMRQAFWAVGGKEDASEFWLLGSSREPAVVQFFVFGERNACIPAYCASFYNYSAC</sequence>
<organism evidence="1 2">
    <name type="scientific">Cymbomonas tetramitiformis</name>
    <dbReference type="NCBI Taxonomy" id="36881"/>
    <lineage>
        <taxon>Eukaryota</taxon>
        <taxon>Viridiplantae</taxon>
        <taxon>Chlorophyta</taxon>
        <taxon>Pyramimonadophyceae</taxon>
        <taxon>Pyramimonadales</taxon>
        <taxon>Pyramimonadaceae</taxon>
        <taxon>Cymbomonas</taxon>
    </lineage>
</organism>